<name>A0ABV3RE51_9SPHN</name>
<gene>
    <name evidence="1" type="ORF">ABUH87_14640</name>
</gene>
<protein>
    <submittedName>
        <fullName evidence="1">Uncharacterized protein</fullName>
    </submittedName>
</protein>
<keyword evidence="2" id="KW-1185">Reference proteome</keyword>
<comment type="caution">
    <text evidence="1">The sequence shown here is derived from an EMBL/GenBank/DDBJ whole genome shotgun (WGS) entry which is preliminary data.</text>
</comment>
<dbReference type="RefSeq" id="WP_367774803.1">
    <property type="nucleotide sequence ID" value="NZ_JBFNXR010000052.1"/>
</dbReference>
<proteinExistence type="predicted"/>
<organism evidence="1 2">
    <name type="scientific">Novosphingobium rhizovicinum</name>
    <dbReference type="NCBI Taxonomy" id="3228928"/>
    <lineage>
        <taxon>Bacteria</taxon>
        <taxon>Pseudomonadati</taxon>
        <taxon>Pseudomonadota</taxon>
        <taxon>Alphaproteobacteria</taxon>
        <taxon>Sphingomonadales</taxon>
        <taxon>Sphingomonadaceae</taxon>
        <taxon>Novosphingobium</taxon>
    </lineage>
</organism>
<accession>A0ABV3RE51</accession>
<sequence length="43" mass="4804">MFETGLISEAISCRLDKPKDTYPLEQIADILYRSVTSSALAQE</sequence>
<dbReference type="EMBL" id="JBFNXR010000052">
    <property type="protein sequence ID" value="MEW9856373.1"/>
    <property type="molecule type" value="Genomic_DNA"/>
</dbReference>
<evidence type="ECO:0000313" key="2">
    <source>
        <dbReference type="Proteomes" id="UP001556118"/>
    </source>
</evidence>
<evidence type="ECO:0000313" key="1">
    <source>
        <dbReference type="EMBL" id="MEW9856373.1"/>
    </source>
</evidence>
<dbReference type="Proteomes" id="UP001556118">
    <property type="component" value="Unassembled WGS sequence"/>
</dbReference>
<reference evidence="1 2" key="1">
    <citation type="submission" date="2024-06" db="EMBL/GenBank/DDBJ databases">
        <title>Novosphingobium rhizovicinus M1R2S20.</title>
        <authorList>
            <person name="Sun J.-Q."/>
        </authorList>
    </citation>
    <scope>NUCLEOTIDE SEQUENCE [LARGE SCALE GENOMIC DNA]</scope>
    <source>
        <strain evidence="1 2">M1R2S20</strain>
    </source>
</reference>